<feature type="compositionally biased region" description="Low complexity" evidence="1">
    <location>
        <begin position="299"/>
        <end position="361"/>
    </location>
</feature>
<evidence type="ECO:0000256" key="1">
    <source>
        <dbReference type="SAM" id="MobiDB-lite"/>
    </source>
</evidence>
<dbReference type="eggNOG" id="KOG1075">
    <property type="taxonomic scope" value="Eukaryota"/>
</dbReference>
<feature type="compositionally biased region" description="Polar residues" evidence="1">
    <location>
        <begin position="362"/>
        <end position="388"/>
    </location>
</feature>
<sequence>MTVIKMNSCKHNPFVSNMIIHEMQQSGGGTASRTAKLSTPPIPLAPITEWSPPRSVLVSVSPKPCHALREDHELASTIDDDIAHTYANLPDQQKSYSSFVEICNKVGSKRLPRKPPRDPDPVDTIQVSIARRATLRLSTKDVQTAQIQLKKTYDRCEEDRIIKTLQTFEASSAPEHLRAWKLVRELSGKRSGVIFIQGEDRLNTWKNHFSKPLNNDVPQSSSTGVPITPVFDTNYNISCDPFTQGEVDIALKQMKAGKAPGLDGLPLEVWQLPKARQFLTNFCNQTLSGNRPDEWGLSASTTDNTATHTDAASTTDNTATHTDPASTTDNTATHTDAASTTDNTATHTDAASTTDNTATHTVAASTTDNTATHTDPASTTDNTATHTVAASTTDNTATHTDAASTTDNTATHTDAASTTDNTATHTVAASTTDNTATHTVAASTTDNTATHTDAASTTDNTATHTVVVSTTDNTATHTVVVSTTDNTATHTDAASTTDIGHGPLLLINC</sequence>
<dbReference type="EMBL" id="GG666491">
    <property type="protein sequence ID" value="EEN63517.1"/>
    <property type="molecule type" value="Genomic_DNA"/>
</dbReference>
<evidence type="ECO:0000313" key="2">
    <source>
        <dbReference type="EMBL" id="EEN63517.1"/>
    </source>
</evidence>
<feature type="compositionally biased region" description="Low complexity" evidence="1">
    <location>
        <begin position="389"/>
        <end position="422"/>
    </location>
</feature>
<dbReference type="InParanoid" id="C3Y848"/>
<reference evidence="2" key="1">
    <citation type="journal article" date="2008" name="Nature">
        <title>The amphioxus genome and the evolution of the chordate karyotype.</title>
        <authorList>
            <consortium name="US DOE Joint Genome Institute (JGI-PGF)"/>
            <person name="Putnam N.H."/>
            <person name="Butts T."/>
            <person name="Ferrier D.E.K."/>
            <person name="Furlong R.F."/>
            <person name="Hellsten U."/>
            <person name="Kawashima T."/>
            <person name="Robinson-Rechavi M."/>
            <person name="Shoguchi E."/>
            <person name="Terry A."/>
            <person name="Yu J.-K."/>
            <person name="Benito-Gutierrez E.L."/>
            <person name="Dubchak I."/>
            <person name="Garcia-Fernandez J."/>
            <person name="Gibson-Brown J.J."/>
            <person name="Grigoriev I.V."/>
            <person name="Horton A.C."/>
            <person name="de Jong P.J."/>
            <person name="Jurka J."/>
            <person name="Kapitonov V.V."/>
            <person name="Kohara Y."/>
            <person name="Kuroki Y."/>
            <person name="Lindquist E."/>
            <person name="Lucas S."/>
            <person name="Osoegawa K."/>
            <person name="Pennacchio L.A."/>
            <person name="Salamov A.A."/>
            <person name="Satou Y."/>
            <person name="Sauka-Spengler T."/>
            <person name="Schmutz J."/>
            <person name="Shin-I T."/>
            <person name="Toyoda A."/>
            <person name="Bronner-Fraser M."/>
            <person name="Fujiyama A."/>
            <person name="Holland L.Z."/>
            <person name="Holland P.W.H."/>
            <person name="Satoh N."/>
            <person name="Rokhsar D.S."/>
        </authorList>
    </citation>
    <scope>NUCLEOTIDE SEQUENCE [LARGE SCALE GENOMIC DNA]</scope>
    <source>
        <strain evidence="2">S238N-H82</strain>
        <tissue evidence="2">Testes</tissue>
    </source>
</reference>
<evidence type="ECO:0008006" key="3">
    <source>
        <dbReference type="Google" id="ProtNLM"/>
    </source>
</evidence>
<feature type="region of interest" description="Disordered" evidence="1">
    <location>
        <begin position="289"/>
        <end position="422"/>
    </location>
</feature>
<gene>
    <name evidence="2" type="ORF">BRAFLDRAFT_69938</name>
</gene>
<protein>
    <recommendedName>
        <fullName evidence="3">Reverse transcriptase domain-containing protein</fullName>
    </recommendedName>
</protein>
<dbReference type="AlphaFoldDB" id="C3Y848"/>
<name>C3Y848_BRAFL</name>
<organism>
    <name type="scientific">Branchiostoma floridae</name>
    <name type="common">Florida lancelet</name>
    <name type="synonym">Amphioxus</name>
    <dbReference type="NCBI Taxonomy" id="7739"/>
    <lineage>
        <taxon>Eukaryota</taxon>
        <taxon>Metazoa</taxon>
        <taxon>Chordata</taxon>
        <taxon>Cephalochordata</taxon>
        <taxon>Leptocardii</taxon>
        <taxon>Amphioxiformes</taxon>
        <taxon>Branchiostomatidae</taxon>
        <taxon>Branchiostoma</taxon>
    </lineage>
</organism>
<accession>C3Y848</accession>
<proteinExistence type="predicted"/>